<protein>
    <submittedName>
        <fullName evidence="4">Thioesterase</fullName>
    </submittedName>
</protein>
<dbReference type="Proteomes" id="UP000273516">
    <property type="component" value="Unassembled WGS sequence"/>
</dbReference>
<feature type="domain" description="Thioesterase" evidence="3">
    <location>
        <begin position="67"/>
        <end position="288"/>
    </location>
</feature>
<dbReference type="InterPro" id="IPR001031">
    <property type="entry name" value="Thioesterase"/>
</dbReference>
<comment type="similarity">
    <text evidence="1">Belongs to the thioesterase family.</text>
</comment>
<dbReference type="InterPro" id="IPR029058">
    <property type="entry name" value="AB_hydrolase_fold"/>
</dbReference>
<dbReference type="Pfam" id="PF00975">
    <property type="entry name" value="Thioesterase"/>
    <property type="match status" value="1"/>
</dbReference>
<dbReference type="PANTHER" id="PTHR11487">
    <property type="entry name" value="THIOESTERASE"/>
    <property type="match status" value="1"/>
</dbReference>
<dbReference type="SUPFAM" id="SSF53474">
    <property type="entry name" value="alpha/beta-Hydrolases"/>
    <property type="match status" value="1"/>
</dbReference>
<evidence type="ECO:0000313" key="4">
    <source>
        <dbReference type="EMBL" id="RMC31215.1"/>
    </source>
</evidence>
<dbReference type="Gene3D" id="3.40.50.1820">
    <property type="entry name" value="alpha/beta hydrolase"/>
    <property type="match status" value="1"/>
</dbReference>
<feature type="compositionally biased region" description="Low complexity" evidence="2">
    <location>
        <begin position="1"/>
        <end position="21"/>
    </location>
</feature>
<accession>A0A3M0M1A4</accession>
<evidence type="ECO:0000256" key="1">
    <source>
        <dbReference type="ARBA" id="ARBA00007169"/>
    </source>
</evidence>
<evidence type="ECO:0000313" key="5">
    <source>
        <dbReference type="Proteomes" id="UP000273516"/>
    </source>
</evidence>
<proteinExistence type="inferred from homology"/>
<dbReference type="OrthoDB" id="8480037at2"/>
<name>A0A3M0M1A4_9RHOB</name>
<sequence>MGSGSSTAAASPTGANASAPPGGSGRSLAARASTSVGVPDKLSPFFIAAGCPAPSPRNIANRRHNMQLFLFPYAGGSSRSFRGWPEALSGCCDAIPCDTPCTSRPYIDPPEPLTIQDMAMRQAMRLARHPGPFAIFGHSMGALVAFETACHLRRMRAPMPRLLILSAHRAPHLPSRRDALHMLPDADFDARLATYSGTPDEVLQDAEMMELFRPLLRRDFAACENYRLTSGPPLDIPALCLGGTEDPDIPPEDLSAWSQHFTRLPGLGLLPGGHFYFRDSFPAQVMHIKGALWGLNPDRAGRRNLPRQFGTGSHPINTGEHSRQRKEIRF</sequence>
<reference evidence="4 5" key="1">
    <citation type="submission" date="2018-07" db="EMBL/GenBank/DDBJ databases">
        <authorList>
            <person name="Zhang Y."/>
            <person name="Wang L."/>
            <person name="Ma S."/>
        </authorList>
    </citation>
    <scope>NUCLEOTIDE SEQUENCE [LARGE SCALE GENOMIC DNA]</scope>
    <source>
        <strain evidence="4 5">4-2</strain>
    </source>
</reference>
<dbReference type="AlphaFoldDB" id="A0A3M0M1A4"/>
<feature type="region of interest" description="Disordered" evidence="2">
    <location>
        <begin position="307"/>
        <end position="330"/>
    </location>
</feature>
<dbReference type="GO" id="GO:0008610">
    <property type="term" value="P:lipid biosynthetic process"/>
    <property type="evidence" value="ECO:0007669"/>
    <property type="project" value="TreeGrafter"/>
</dbReference>
<dbReference type="PANTHER" id="PTHR11487:SF0">
    <property type="entry name" value="S-ACYL FATTY ACID SYNTHASE THIOESTERASE, MEDIUM CHAIN"/>
    <property type="match status" value="1"/>
</dbReference>
<evidence type="ECO:0000256" key="2">
    <source>
        <dbReference type="SAM" id="MobiDB-lite"/>
    </source>
</evidence>
<evidence type="ECO:0000259" key="3">
    <source>
        <dbReference type="Pfam" id="PF00975"/>
    </source>
</evidence>
<keyword evidence="5" id="KW-1185">Reference proteome</keyword>
<organism evidence="4 5">
    <name type="scientific">Paracoccus alkanivorans</name>
    <dbReference type="NCBI Taxonomy" id="2116655"/>
    <lineage>
        <taxon>Bacteria</taxon>
        <taxon>Pseudomonadati</taxon>
        <taxon>Pseudomonadota</taxon>
        <taxon>Alphaproteobacteria</taxon>
        <taxon>Rhodobacterales</taxon>
        <taxon>Paracoccaceae</taxon>
        <taxon>Paracoccus</taxon>
    </lineage>
</organism>
<dbReference type="EMBL" id="QOKZ01000013">
    <property type="protein sequence ID" value="RMC31215.1"/>
    <property type="molecule type" value="Genomic_DNA"/>
</dbReference>
<feature type="compositionally biased region" description="Basic and acidic residues" evidence="2">
    <location>
        <begin position="320"/>
        <end position="330"/>
    </location>
</feature>
<comment type="caution">
    <text evidence="4">The sequence shown here is derived from an EMBL/GenBank/DDBJ whole genome shotgun (WGS) entry which is preliminary data.</text>
</comment>
<dbReference type="InterPro" id="IPR012223">
    <property type="entry name" value="TEII"/>
</dbReference>
<feature type="region of interest" description="Disordered" evidence="2">
    <location>
        <begin position="1"/>
        <end position="32"/>
    </location>
</feature>
<gene>
    <name evidence="4" type="ORF">C9E81_20690</name>
</gene>